<dbReference type="EMBL" id="JBEQCT010000008">
    <property type="protein sequence ID" value="MFM2486432.1"/>
    <property type="molecule type" value="Genomic_DNA"/>
</dbReference>
<evidence type="ECO:0000313" key="1">
    <source>
        <dbReference type="EMBL" id="MFM2486432.1"/>
    </source>
</evidence>
<keyword evidence="2" id="KW-1185">Reference proteome</keyword>
<protein>
    <submittedName>
        <fullName evidence="1">Uncharacterized protein</fullName>
    </submittedName>
</protein>
<name>A0ABW9GA48_9GAMM</name>
<sequence>MQIALFDTPLADVERYHPCLESEPWHLQLAADVSQFLLSDNLGNQLEAQLDFQINQQDVPQESLCWHSRHHQTHQEIWSYSQSRELSVGITYRITPSELTIDYLVRHQTPAHIKLCHRLNAHKRPLAATPFQLASNAYHLQTKSSLLSRIPMSLHLSDNLVATLTISLF</sequence>
<organism evidence="1 2">
    <name type="scientific">Celerinatantimonas yamalensis</name>
    <dbReference type="NCBI Taxonomy" id="559956"/>
    <lineage>
        <taxon>Bacteria</taxon>
        <taxon>Pseudomonadati</taxon>
        <taxon>Pseudomonadota</taxon>
        <taxon>Gammaproteobacteria</taxon>
        <taxon>Celerinatantimonadaceae</taxon>
        <taxon>Celerinatantimonas</taxon>
    </lineage>
</organism>
<evidence type="ECO:0000313" key="2">
    <source>
        <dbReference type="Proteomes" id="UP001629953"/>
    </source>
</evidence>
<dbReference type="Proteomes" id="UP001629953">
    <property type="component" value="Unassembled WGS sequence"/>
</dbReference>
<accession>A0ABW9GA48</accession>
<gene>
    <name evidence="1" type="ORF">ABUE30_15440</name>
</gene>
<reference evidence="1 2" key="1">
    <citation type="journal article" date="2013" name="Int. J. Syst. Evol. Microbiol.">
        <title>Celerinatantimonas yamalensis sp. nov., a cold-adapted diazotrophic bacterium from a cold permafrost brine.</title>
        <authorList>
            <person name="Shcherbakova V."/>
            <person name="Chuvilskaya N."/>
            <person name="Rivkina E."/>
            <person name="Demidov N."/>
            <person name="Uchaeva V."/>
            <person name="Suetin S."/>
            <person name="Suzina N."/>
            <person name="Gilichinsky D."/>
        </authorList>
    </citation>
    <scope>NUCLEOTIDE SEQUENCE [LARGE SCALE GENOMIC DNA]</scope>
    <source>
        <strain evidence="1 2">C7</strain>
    </source>
</reference>
<comment type="caution">
    <text evidence="1">The sequence shown here is derived from an EMBL/GenBank/DDBJ whole genome shotgun (WGS) entry which is preliminary data.</text>
</comment>
<proteinExistence type="predicted"/>
<dbReference type="RefSeq" id="WP_408624731.1">
    <property type="nucleotide sequence ID" value="NZ_JBEQCT010000008.1"/>
</dbReference>